<sequence length="318" mass="33414">MDAVLRAEDVRAAARRLDGTAHRTPVHTSRAVDELTGSRVFFKCENLQRAGAFKFRGAYNAIARLDAQQRRAGVVAYSSGNHAQAVALACRLLGATAVVVMPTDAPAGKVAATREYGAEVVTYDRHTQDRTAIGRRLAAERGLVLIPPFDHPDVMAGQGTAALELLADAGPLDALVVPVGGGGLIAGCATAARSVQPDLRIVAAEPLAADDTSRSLRAGRRVRIPVPDTIADGLAAPEPGELTFEVNRRLIDEIRTVPEDEVRAAVLLAFERLKLVIEPSAAVAVAALLGGRPQPGERIGVVLSGGNIAPADFARLTR</sequence>
<evidence type="ECO:0000256" key="5">
    <source>
        <dbReference type="ARBA" id="ARBA00022898"/>
    </source>
</evidence>
<evidence type="ECO:0000313" key="10">
    <source>
        <dbReference type="EMBL" id="MBE9375244.1"/>
    </source>
</evidence>
<dbReference type="GO" id="GO:0005524">
    <property type="term" value="F:ATP binding"/>
    <property type="evidence" value="ECO:0007669"/>
    <property type="project" value="TreeGrafter"/>
</dbReference>
<evidence type="ECO:0000256" key="2">
    <source>
        <dbReference type="ARBA" id="ARBA00001933"/>
    </source>
</evidence>
<comment type="catalytic activity">
    <reaction evidence="1">
        <text>L-threonine = 2-oxobutanoate + NH4(+)</text>
        <dbReference type="Rhea" id="RHEA:22108"/>
        <dbReference type="ChEBI" id="CHEBI:16763"/>
        <dbReference type="ChEBI" id="CHEBI:28938"/>
        <dbReference type="ChEBI" id="CHEBI:57926"/>
        <dbReference type="EC" id="4.3.1.19"/>
    </reaction>
</comment>
<dbReference type="GO" id="GO:0018114">
    <property type="term" value="F:threonine racemase activity"/>
    <property type="evidence" value="ECO:0007669"/>
    <property type="project" value="TreeGrafter"/>
</dbReference>
<keyword evidence="5" id="KW-0663">Pyridoxal phosphate</keyword>
<evidence type="ECO:0000313" key="11">
    <source>
        <dbReference type="Proteomes" id="UP000598360"/>
    </source>
</evidence>
<keyword evidence="6" id="KW-0456">Lyase</keyword>
<dbReference type="CDD" id="cd01562">
    <property type="entry name" value="Thr-dehyd"/>
    <property type="match status" value="1"/>
</dbReference>
<dbReference type="AlphaFoldDB" id="A0A929B8L8"/>
<evidence type="ECO:0000256" key="1">
    <source>
        <dbReference type="ARBA" id="ARBA00001274"/>
    </source>
</evidence>
<dbReference type="SUPFAM" id="SSF53686">
    <property type="entry name" value="Tryptophan synthase beta subunit-like PLP-dependent enzymes"/>
    <property type="match status" value="1"/>
</dbReference>
<dbReference type="GO" id="GO:0004794">
    <property type="term" value="F:threonine deaminase activity"/>
    <property type="evidence" value="ECO:0007669"/>
    <property type="project" value="UniProtKB-EC"/>
</dbReference>
<dbReference type="Proteomes" id="UP000598360">
    <property type="component" value="Unassembled WGS sequence"/>
</dbReference>
<dbReference type="Pfam" id="PF00291">
    <property type="entry name" value="PALP"/>
    <property type="match status" value="1"/>
</dbReference>
<dbReference type="EC" id="4.3.1.19" evidence="4"/>
<dbReference type="GO" id="GO:0030378">
    <property type="term" value="F:serine racemase activity"/>
    <property type="evidence" value="ECO:0007669"/>
    <property type="project" value="TreeGrafter"/>
</dbReference>
<dbReference type="InterPro" id="IPR036052">
    <property type="entry name" value="TrpB-like_PALP_sf"/>
</dbReference>
<dbReference type="FunFam" id="3.40.50.1100:FF:000007">
    <property type="entry name" value="L-threonine dehydratase catabolic TdcB"/>
    <property type="match status" value="1"/>
</dbReference>
<evidence type="ECO:0000256" key="8">
    <source>
        <dbReference type="ARBA" id="ARBA00031427"/>
    </source>
</evidence>
<dbReference type="GO" id="GO:0000287">
    <property type="term" value="F:magnesium ion binding"/>
    <property type="evidence" value="ECO:0007669"/>
    <property type="project" value="TreeGrafter"/>
</dbReference>
<dbReference type="PANTHER" id="PTHR43050:SF1">
    <property type="entry name" value="SERINE RACEMASE"/>
    <property type="match status" value="1"/>
</dbReference>
<evidence type="ECO:0000256" key="7">
    <source>
        <dbReference type="ARBA" id="ARBA00025527"/>
    </source>
</evidence>
<proteinExistence type="inferred from homology"/>
<evidence type="ECO:0000256" key="3">
    <source>
        <dbReference type="ARBA" id="ARBA00010869"/>
    </source>
</evidence>
<feature type="domain" description="Tryptophan synthase beta chain-like PALP" evidence="9">
    <location>
        <begin position="22"/>
        <end position="305"/>
    </location>
</feature>
<dbReference type="FunFam" id="3.40.50.1100:FF:000005">
    <property type="entry name" value="Threonine dehydratase catabolic"/>
    <property type="match status" value="1"/>
</dbReference>
<dbReference type="InterPro" id="IPR001926">
    <property type="entry name" value="TrpB-like_PALP"/>
</dbReference>
<dbReference type="EMBL" id="JADEYC010000019">
    <property type="protein sequence ID" value="MBE9375244.1"/>
    <property type="molecule type" value="Genomic_DNA"/>
</dbReference>
<evidence type="ECO:0000259" key="9">
    <source>
        <dbReference type="Pfam" id="PF00291"/>
    </source>
</evidence>
<name>A0A929B8L8_9PSEU</name>
<evidence type="ECO:0000256" key="4">
    <source>
        <dbReference type="ARBA" id="ARBA00012096"/>
    </source>
</evidence>
<protein>
    <recommendedName>
        <fullName evidence="4">threonine ammonia-lyase</fullName>
        <ecNumber evidence="4">4.3.1.19</ecNumber>
    </recommendedName>
    <alternativeName>
        <fullName evidence="8">Threonine deaminase</fullName>
    </alternativeName>
</protein>
<keyword evidence="11" id="KW-1185">Reference proteome</keyword>
<organism evidence="10 11">
    <name type="scientific">Saccharopolyspora montiporae</name>
    <dbReference type="NCBI Taxonomy" id="2781240"/>
    <lineage>
        <taxon>Bacteria</taxon>
        <taxon>Bacillati</taxon>
        <taxon>Actinomycetota</taxon>
        <taxon>Actinomycetes</taxon>
        <taxon>Pseudonocardiales</taxon>
        <taxon>Pseudonocardiaceae</taxon>
        <taxon>Saccharopolyspora</taxon>
    </lineage>
</organism>
<dbReference type="GO" id="GO:0070179">
    <property type="term" value="P:D-serine biosynthetic process"/>
    <property type="evidence" value="ECO:0007669"/>
    <property type="project" value="TreeGrafter"/>
</dbReference>
<comment type="cofactor">
    <cofactor evidence="2">
        <name>pyridoxal 5'-phosphate</name>
        <dbReference type="ChEBI" id="CHEBI:597326"/>
    </cofactor>
</comment>
<evidence type="ECO:0000256" key="6">
    <source>
        <dbReference type="ARBA" id="ARBA00023239"/>
    </source>
</evidence>
<comment type="similarity">
    <text evidence="3">Belongs to the serine/threonine dehydratase family.</text>
</comment>
<comment type="function">
    <text evidence="7">Catalyzes the anaerobic formation of alpha-ketobutyrate and ammonia from threonine in a two-step reaction. The first step involved a dehydration of threonine and a production of enamine intermediates (aminocrotonate), which tautomerizes to its imine form (iminobutyrate). Both intermediates are unstable and short-lived. The second step is the nonenzymatic hydrolysis of the enamine/imine intermediates to form 2-ketobutyrate and free ammonia. In the low water environment of the cell, the second step is accelerated by RidA.</text>
</comment>
<dbReference type="GO" id="GO:0030170">
    <property type="term" value="F:pyridoxal phosphate binding"/>
    <property type="evidence" value="ECO:0007669"/>
    <property type="project" value="TreeGrafter"/>
</dbReference>
<comment type="caution">
    <text evidence="10">The sequence shown here is derived from an EMBL/GenBank/DDBJ whole genome shotgun (WGS) entry which is preliminary data.</text>
</comment>
<dbReference type="Gene3D" id="3.40.50.1100">
    <property type="match status" value="2"/>
</dbReference>
<reference evidence="10" key="1">
    <citation type="submission" date="2020-10" db="EMBL/GenBank/DDBJ databases">
        <title>Diversity and distribution of actinomycetes associated with coral in the coast of Hainan.</title>
        <authorList>
            <person name="Li F."/>
        </authorList>
    </citation>
    <scope>NUCLEOTIDE SEQUENCE</scope>
    <source>
        <strain evidence="10">HNM0983</strain>
    </source>
</reference>
<accession>A0A929B8L8</accession>
<dbReference type="PANTHER" id="PTHR43050">
    <property type="entry name" value="SERINE / THREONINE RACEMASE FAMILY MEMBER"/>
    <property type="match status" value="1"/>
</dbReference>
<gene>
    <name evidence="10" type="ORF">IQ251_12400</name>
</gene>
<dbReference type="GO" id="GO:0003941">
    <property type="term" value="F:L-serine ammonia-lyase activity"/>
    <property type="evidence" value="ECO:0007669"/>
    <property type="project" value="TreeGrafter"/>
</dbReference>